<proteinExistence type="predicted"/>
<organism evidence="9 10">
    <name type="scientific">Scylla paramamosain</name>
    <name type="common">Mud crab</name>
    <dbReference type="NCBI Taxonomy" id="85552"/>
    <lineage>
        <taxon>Eukaryota</taxon>
        <taxon>Metazoa</taxon>
        <taxon>Ecdysozoa</taxon>
        <taxon>Arthropoda</taxon>
        <taxon>Crustacea</taxon>
        <taxon>Multicrustacea</taxon>
        <taxon>Malacostraca</taxon>
        <taxon>Eumalacostraca</taxon>
        <taxon>Eucarida</taxon>
        <taxon>Decapoda</taxon>
        <taxon>Pleocyemata</taxon>
        <taxon>Brachyura</taxon>
        <taxon>Eubrachyura</taxon>
        <taxon>Portunoidea</taxon>
        <taxon>Portunidae</taxon>
        <taxon>Portuninae</taxon>
        <taxon>Scylla</taxon>
    </lineage>
</organism>
<keyword evidence="10" id="KW-1185">Reference proteome</keyword>
<keyword evidence="5 8" id="KW-0472">Membrane</keyword>
<sequence>MLPKEPPKKSKKETLEAKREKKAAKTLAIITGAFVICWLPFFMSCSPSSSGSATFNSTLNPIIYTIFSPEFREAFKRILFGRKNQRYRPGKTR</sequence>
<dbReference type="PANTHER" id="PTHR24248">
    <property type="entry name" value="ADRENERGIC RECEPTOR-RELATED G-PROTEIN COUPLED RECEPTOR"/>
    <property type="match status" value="1"/>
</dbReference>
<keyword evidence="4" id="KW-0297">G-protein coupled receptor</keyword>
<gene>
    <name evidence="9" type="ORF">O3P69_015733</name>
</gene>
<evidence type="ECO:0000313" key="10">
    <source>
        <dbReference type="Proteomes" id="UP001487740"/>
    </source>
</evidence>
<evidence type="ECO:0000256" key="2">
    <source>
        <dbReference type="ARBA" id="ARBA00022692"/>
    </source>
</evidence>
<keyword evidence="3 8" id="KW-1133">Transmembrane helix</keyword>
<dbReference type="AlphaFoldDB" id="A0AAW0T7U6"/>
<dbReference type="EMBL" id="JARAKH010000036">
    <property type="protein sequence ID" value="KAK8383461.1"/>
    <property type="molecule type" value="Genomic_DNA"/>
</dbReference>
<dbReference type="Pfam" id="PF00001">
    <property type="entry name" value="7tm_1"/>
    <property type="match status" value="1"/>
</dbReference>
<dbReference type="SUPFAM" id="SSF81321">
    <property type="entry name" value="Family A G protein-coupled receptor-like"/>
    <property type="match status" value="1"/>
</dbReference>
<keyword evidence="6" id="KW-0675">Receptor</keyword>
<name>A0AAW0T7U6_SCYPA</name>
<feature type="transmembrane region" description="Helical" evidence="8">
    <location>
        <begin position="26"/>
        <end position="43"/>
    </location>
</feature>
<evidence type="ECO:0000256" key="1">
    <source>
        <dbReference type="ARBA" id="ARBA00004141"/>
    </source>
</evidence>
<dbReference type="InterPro" id="IPR000276">
    <property type="entry name" value="GPCR_Rhodpsn"/>
</dbReference>
<evidence type="ECO:0000256" key="7">
    <source>
        <dbReference type="ARBA" id="ARBA00023224"/>
    </source>
</evidence>
<keyword evidence="7" id="KW-0807">Transducer</keyword>
<evidence type="ECO:0000256" key="5">
    <source>
        <dbReference type="ARBA" id="ARBA00023136"/>
    </source>
</evidence>
<evidence type="ECO:0000256" key="8">
    <source>
        <dbReference type="SAM" id="Phobius"/>
    </source>
</evidence>
<dbReference type="Gene3D" id="1.20.1070.10">
    <property type="entry name" value="Rhodopsin 7-helix transmembrane proteins"/>
    <property type="match status" value="1"/>
</dbReference>
<dbReference type="GO" id="GO:0005886">
    <property type="term" value="C:plasma membrane"/>
    <property type="evidence" value="ECO:0007669"/>
    <property type="project" value="TreeGrafter"/>
</dbReference>
<protein>
    <recommendedName>
        <fullName evidence="11">G-protein coupled receptors family 1 profile domain-containing protein</fullName>
    </recommendedName>
</protein>
<evidence type="ECO:0008006" key="11">
    <source>
        <dbReference type="Google" id="ProtNLM"/>
    </source>
</evidence>
<evidence type="ECO:0000313" key="9">
    <source>
        <dbReference type="EMBL" id="KAK8383461.1"/>
    </source>
</evidence>
<dbReference type="Proteomes" id="UP001487740">
    <property type="component" value="Unassembled WGS sequence"/>
</dbReference>
<keyword evidence="2 8" id="KW-0812">Transmembrane</keyword>
<reference evidence="9 10" key="1">
    <citation type="submission" date="2023-03" db="EMBL/GenBank/DDBJ databases">
        <title>High-quality genome of Scylla paramamosain provides insights in environmental adaptation.</title>
        <authorList>
            <person name="Zhang L."/>
        </authorList>
    </citation>
    <scope>NUCLEOTIDE SEQUENCE [LARGE SCALE GENOMIC DNA]</scope>
    <source>
        <strain evidence="9">LZ_2023a</strain>
        <tissue evidence="9">Muscle</tissue>
    </source>
</reference>
<comment type="caution">
    <text evidence="9">The sequence shown here is derived from an EMBL/GenBank/DDBJ whole genome shotgun (WGS) entry which is preliminary data.</text>
</comment>
<comment type="subcellular location">
    <subcellularLocation>
        <location evidence="1">Membrane</location>
        <topology evidence="1">Multi-pass membrane protein</topology>
    </subcellularLocation>
</comment>
<dbReference type="GO" id="GO:0004930">
    <property type="term" value="F:G protein-coupled receptor activity"/>
    <property type="evidence" value="ECO:0007669"/>
    <property type="project" value="UniProtKB-KW"/>
</dbReference>
<evidence type="ECO:0000256" key="4">
    <source>
        <dbReference type="ARBA" id="ARBA00023040"/>
    </source>
</evidence>
<accession>A0AAW0T7U6</accession>
<evidence type="ECO:0000256" key="3">
    <source>
        <dbReference type="ARBA" id="ARBA00022989"/>
    </source>
</evidence>
<evidence type="ECO:0000256" key="6">
    <source>
        <dbReference type="ARBA" id="ARBA00023170"/>
    </source>
</evidence>